<reference evidence="4 5" key="1">
    <citation type="submission" date="2020-01" db="EMBL/GenBank/DDBJ databases">
        <title>Complete genome sequence of a human oral phylogroup 1 Treponema sp. strain ATCC 700766, originally isolated from periodontitis dental plaque.</title>
        <authorList>
            <person name="Chan Y."/>
            <person name="Huo Y.-B."/>
            <person name="Yu X.-L."/>
            <person name="Zeng H."/>
            <person name="Leung W.-K."/>
            <person name="Watt R.M."/>
        </authorList>
    </citation>
    <scope>NUCLEOTIDE SEQUENCE [LARGE SCALE GENOMIC DNA]</scope>
    <source>
        <strain evidence="4 5">OMZ 804</strain>
    </source>
</reference>
<gene>
    <name evidence="4" type="ORF">GWP43_06885</name>
</gene>
<evidence type="ECO:0000256" key="1">
    <source>
        <dbReference type="ARBA" id="ARBA00022679"/>
    </source>
</evidence>
<dbReference type="Proteomes" id="UP000464374">
    <property type="component" value="Chromosome"/>
</dbReference>
<dbReference type="InterPro" id="IPR048254">
    <property type="entry name" value="CDP_ALCOHOL_P_TRANSF_CS"/>
</dbReference>
<dbReference type="InterPro" id="IPR043130">
    <property type="entry name" value="CDP-OH_PTrfase_TM_dom"/>
</dbReference>
<proteinExistence type="inferred from homology"/>
<evidence type="ECO:0000313" key="4">
    <source>
        <dbReference type="EMBL" id="QHX43213.1"/>
    </source>
</evidence>
<feature type="transmembrane region" description="Helical" evidence="3">
    <location>
        <begin position="171"/>
        <end position="191"/>
    </location>
</feature>
<dbReference type="GO" id="GO:0016020">
    <property type="term" value="C:membrane"/>
    <property type="evidence" value="ECO:0007669"/>
    <property type="project" value="InterPro"/>
</dbReference>
<evidence type="ECO:0000256" key="2">
    <source>
        <dbReference type="RuleBase" id="RU003750"/>
    </source>
</evidence>
<keyword evidence="3" id="KW-0472">Membrane</keyword>
<dbReference type="KEGG" id="trz:GWP43_06885"/>
<sequence>MNFKIYSFILKKEICVRNGDKNYTASILVNCLTMGRIPLSVLAYILVSAEEIKMLSYLFLFTAIAASDFFDGKAARAFHVQSNLGAAADVFCDFFYIITSCYALYRKGLFPLWMIALIALKLVEFIMTSLAIQNRNSCRHIFCFDYIGRYIAVVFYALPSMIIIFDRFMPAYIFYRTSYVLYVTLLFFSIFSSIKRIRLLA</sequence>
<feature type="transmembrane region" description="Helical" evidence="3">
    <location>
        <begin position="144"/>
        <end position="165"/>
    </location>
</feature>
<dbReference type="AlphaFoldDB" id="A0A6P1Y215"/>
<protein>
    <submittedName>
        <fullName evidence="4">CDP-alcohol phosphatidyltransferase family protein</fullName>
    </submittedName>
</protein>
<evidence type="ECO:0000313" key="5">
    <source>
        <dbReference type="Proteomes" id="UP000464374"/>
    </source>
</evidence>
<dbReference type="PROSITE" id="PS00379">
    <property type="entry name" value="CDP_ALCOHOL_P_TRANSF"/>
    <property type="match status" value="1"/>
</dbReference>
<feature type="transmembrane region" description="Helical" evidence="3">
    <location>
        <begin position="84"/>
        <end position="105"/>
    </location>
</feature>
<organism evidence="4 5">
    <name type="scientific">Treponema vincentii</name>
    <dbReference type="NCBI Taxonomy" id="69710"/>
    <lineage>
        <taxon>Bacteria</taxon>
        <taxon>Pseudomonadati</taxon>
        <taxon>Spirochaetota</taxon>
        <taxon>Spirochaetia</taxon>
        <taxon>Spirochaetales</taxon>
        <taxon>Treponemataceae</taxon>
        <taxon>Treponema</taxon>
    </lineage>
</organism>
<dbReference type="Gene3D" id="1.20.120.1760">
    <property type="match status" value="1"/>
</dbReference>
<feature type="transmembrane region" description="Helical" evidence="3">
    <location>
        <begin position="27"/>
        <end position="48"/>
    </location>
</feature>
<dbReference type="Pfam" id="PF01066">
    <property type="entry name" value="CDP-OH_P_transf"/>
    <property type="match status" value="1"/>
</dbReference>
<accession>A0A6P1Y215</accession>
<keyword evidence="3" id="KW-0812">Transmembrane</keyword>
<dbReference type="EMBL" id="CP048020">
    <property type="protein sequence ID" value="QHX43213.1"/>
    <property type="molecule type" value="Genomic_DNA"/>
</dbReference>
<dbReference type="GO" id="GO:0016780">
    <property type="term" value="F:phosphotransferase activity, for other substituted phosphate groups"/>
    <property type="evidence" value="ECO:0007669"/>
    <property type="project" value="InterPro"/>
</dbReference>
<keyword evidence="3" id="KW-1133">Transmembrane helix</keyword>
<keyword evidence="1 2" id="KW-0808">Transferase</keyword>
<feature type="transmembrane region" description="Helical" evidence="3">
    <location>
        <begin position="111"/>
        <end position="132"/>
    </location>
</feature>
<comment type="similarity">
    <text evidence="2">Belongs to the CDP-alcohol phosphatidyltransferase class-I family.</text>
</comment>
<dbReference type="GO" id="GO:0008654">
    <property type="term" value="P:phospholipid biosynthetic process"/>
    <property type="evidence" value="ECO:0007669"/>
    <property type="project" value="InterPro"/>
</dbReference>
<name>A0A6P1Y215_9SPIR</name>
<evidence type="ECO:0000256" key="3">
    <source>
        <dbReference type="SAM" id="Phobius"/>
    </source>
</evidence>
<dbReference type="InterPro" id="IPR000462">
    <property type="entry name" value="CDP-OH_P_trans"/>
</dbReference>